<name>A0AC58GSQ1_DANRE</name>
<reference evidence="2" key="1">
    <citation type="submission" date="2025-08" db="UniProtKB">
        <authorList>
            <consortium name="RefSeq"/>
        </authorList>
    </citation>
    <scope>IDENTIFICATION</scope>
    <source>
        <strain evidence="2">Tuebingen</strain>
        <tissue evidence="2">Fibroblasts and whole tissue</tissue>
    </source>
</reference>
<protein>
    <submittedName>
        <fullName evidence="2">Uncharacterized protein</fullName>
    </submittedName>
</protein>
<dbReference type="Proteomes" id="UP000000437">
    <property type="component" value="Chromosome 11"/>
</dbReference>
<accession>A0AC58GSQ1</accession>
<sequence length="809" mass="88908">MRKHMSELEDFMSETTQPVAVHAMAATAPVCGEGEKGEAAAMLENIDFCRNFCPWLDEQWTAASDASTALAEPSAVYVEKTTGSNMETISFCSDFCSWLDEDWTVASDAGRVQDEMPDEISPPENTVEKDTTGGRRRSRIYAFFKRVWKAIKKPFLCCRRTRVEPQTPQENPHTTHPDQETDSYPEPVPELSGLQNTVRPNSDSEPVPGPSKRQISVDPVLDPKPVPGPSWCQHTVYPNPDPEPVPGLSGLQNTVDLVPDPEPVPGPSRCQHTVDPNPDPEPVPRPSGFQNTVDPVPDPEPVPGPSRGQHNVDLNPDPEPVPGPSRGQHNVDLNPDPEPVPGPSRCQNTVDLNPDQEPVPGPSGREVTVDPVPDPVPGPSRCQNTVDLNPDPEPVPGMSGLQNTVDPVPDPEPVPGQSRGQNTVDPNPDPEPVPGPSRCQNTVDLNPDPEPVPGPSGRQVTVDPVPDPEPVPGPSRCQNTVDLNPDPEPVPGPSGRQVTFDPVPYPEDVSRASGGQNTVDPDPEPVPGLSARQLTFDPVPDPEPLPGPFGLQAMADGESSSATGPNRELLNSLYSFGDILGAGSFGITYKAIRKSDGKEVAIKRIRKRLGDRYLSVPGYSKPVFKEAAFMLMLKNPPTSIYLIEMYEWFDQEGFISLVMEYPKPCISLGTFVRRRGMLKEPITRCLMHQLIQAIKHSLQHGIFHNDVHPDNILVNTKTFELKLIDFGCAKIYKEEDHEMIISGSIWILGYLLYLMVNGKVPLYAREKKGYRLRFMPNISSGCCDLIEKCLKEDLSTLEEVLEHEWMKKL</sequence>
<dbReference type="RefSeq" id="XP_073772759.1">
    <property type="nucleotide sequence ID" value="XM_073916658.1"/>
</dbReference>
<keyword evidence="1" id="KW-1185">Reference proteome</keyword>
<evidence type="ECO:0000313" key="2">
    <source>
        <dbReference type="RefSeq" id="XP_073772759.1"/>
    </source>
</evidence>
<gene>
    <name evidence="2" type="primary">LOC137496751</name>
</gene>
<proteinExistence type="predicted"/>
<evidence type="ECO:0000313" key="1">
    <source>
        <dbReference type="Proteomes" id="UP000000437"/>
    </source>
</evidence>
<organism evidence="1 2">
    <name type="scientific">Danio rerio</name>
    <name type="common">Zebrafish</name>
    <name type="synonym">Brachydanio rerio</name>
    <dbReference type="NCBI Taxonomy" id="7955"/>
    <lineage>
        <taxon>Eukaryota</taxon>
        <taxon>Metazoa</taxon>
        <taxon>Chordata</taxon>
        <taxon>Craniata</taxon>
        <taxon>Vertebrata</taxon>
        <taxon>Euteleostomi</taxon>
        <taxon>Actinopterygii</taxon>
        <taxon>Neopterygii</taxon>
        <taxon>Teleostei</taxon>
        <taxon>Ostariophysi</taxon>
        <taxon>Cypriniformes</taxon>
        <taxon>Danionidae</taxon>
        <taxon>Danioninae</taxon>
        <taxon>Danio</taxon>
    </lineage>
</organism>